<dbReference type="Gene3D" id="3.40.50.150">
    <property type="entry name" value="Vaccinia Virus protein VP39"/>
    <property type="match status" value="1"/>
</dbReference>
<keyword evidence="1 6" id="KW-0963">Cytoplasm</keyword>
<evidence type="ECO:0000256" key="1">
    <source>
        <dbReference type="ARBA" id="ARBA00022490"/>
    </source>
</evidence>
<keyword evidence="2 6" id="KW-0698">rRNA processing</keyword>
<dbReference type="Proteomes" id="UP001236507">
    <property type="component" value="Unassembled WGS sequence"/>
</dbReference>
<dbReference type="InterPro" id="IPR029063">
    <property type="entry name" value="SAM-dependent_MTases_sf"/>
</dbReference>
<dbReference type="GO" id="GO:0052907">
    <property type="term" value="F:23S rRNA (adenine(1618)-N(6))-methyltransferase activity"/>
    <property type="evidence" value="ECO:0007669"/>
    <property type="project" value="UniProtKB-EC"/>
</dbReference>
<dbReference type="PROSITE" id="PS00092">
    <property type="entry name" value="N6_MTASE"/>
    <property type="match status" value="1"/>
</dbReference>
<dbReference type="RefSeq" id="WP_283344121.1">
    <property type="nucleotide sequence ID" value="NZ_JASHIF010000007.1"/>
</dbReference>
<comment type="caution">
    <text evidence="7">The sequence shown here is derived from an EMBL/GenBank/DDBJ whole genome shotgun (WGS) entry which is preliminary data.</text>
</comment>
<dbReference type="CDD" id="cd02440">
    <property type="entry name" value="AdoMet_MTases"/>
    <property type="match status" value="1"/>
</dbReference>
<sequence>MLHSRNKHQERYDMEALMKVSPELKPFVFINQYGSQTIDFANPAAVKLLNKAILKAFYKIDYWDIPLHYLCPPIPGRADYLHYTADLLAEANNGQIPTGKDIKILDVGVGANCVYPIIGHAEYGWRFVGSEVDKTAMKSAQNIVITNQNLKNNVDVRLQNRPDQILEGIIRMQELFDLVICNPPFHASAEEASASSIRKQQNLTGKKVQNASLNFGGQSRELWCDGGELKFIWQMIQESKVFAKNCLWFSSLVSKKDNLKSLYKALDKTDVTNYHIIEMSHGQKISRILVWTYFSEEERKTWAKARFGNK</sequence>
<keyword evidence="8" id="KW-1185">Reference proteome</keyword>
<dbReference type="EC" id="2.1.1.181" evidence="6"/>
<proteinExistence type="inferred from homology"/>
<keyword evidence="5 6" id="KW-0949">S-adenosyl-L-methionine</keyword>
<evidence type="ECO:0000313" key="8">
    <source>
        <dbReference type="Proteomes" id="UP001236507"/>
    </source>
</evidence>
<dbReference type="InterPro" id="IPR002052">
    <property type="entry name" value="DNA_methylase_N6_adenine_CS"/>
</dbReference>
<dbReference type="PANTHER" id="PTHR13393">
    <property type="entry name" value="SAM-DEPENDENT METHYLTRANSFERASE"/>
    <property type="match status" value="1"/>
</dbReference>
<evidence type="ECO:0000256" key="4">
    <source>
        <dbReference type="ARBA" id="ARBA00022679"/>
    </source>
</evidence>
<protein>
    <recommendedName>
        <fullName evidence="6">Ribosomal RNA large subunit methyltransferase F</fullName>
        <ecNumber evidence="6">2.1.1.181</ecNumber>
    </recommendedName>
    <alternativeName>
        <fullName evidence="6">23S rRNA mA1618 methyltransferase</fullName>
    </alternativeName>
    <alternativeName>
        <fullName evidence="6">rRNA adenine N-6-methyltransferase</fullName>
    </alternativeName>
</protein>
<dbReference type="HAMAP" id="MF_01848">
    <property type="entry name" value="23SrRNA_methyltr_F"/>
    <property type="match status" value="1"/>
</dbReference>
<keyword evidence="4 6" id="KW-0808">Transferase</keyword>
<evidence type="ECO:0000256" key="2">
    <source>
        <dbReference type="ARBA" id="ARBA00022552"/>
    </source>
</evidence>
<keyword evidence="3 6" id="KW-0489">Methyltransferase</keyword>
<dbReference type="InterPro" id="IPR010286">
    <property type="entry name" value="METTL16/RlmF"/>
</dbReference>
<name>A0ABT6Y679_9BACT</name>
<organism evidence="7 8">
    <name type="scientific">Flectobacillus roseus</name>
    <dbReference type="NCBI Taxonomy" id="502259"/>
    <lineage>
        <taxon>Bacteria</taxon>
        <taxon>Pseudomonadati</taxon>
        <taxon>Bacteroidota</taxon>
        <taxon>Cytophagia</taxon>
        <taxon>Cytophagales</taxon>
        <taxon>Flectobacillaceae</taxon>
        <taxon>Flectobacillus</taxon>
    </lineage>
</organism>
<accession>A0ABT6Y679</accession>
<evidence type="ECO:0000256" key="6">
    <source>
        <dbReference type="HAMAP-Rule" id="MF_01848"/>
    </source>
</evidence>
<reference evidence="7 8" key="1">
    <citation type="submission" date="2023-05" db="EMBL/GenBank/DDBJ databases">
        <title>Novel species of genus Flectobacillus isolated from stream in China.</title>
        <authorList>
            <person name="Lu H."/>
        </authorList>
    </citation>
    <scope>NUCLEOTIDE SEQUENCE [LARGE SCALE GENOMIC DNA]</scope>
    <source>
        <strain evidence="7 8">KCTC 42575</strain>
    </source>
</reference>
<dbReference type="Pfam" id="PF05971">
    <property type="entry name" value="Methyltransf_10"/>
    <property type="match status" value="1"/>
</dbReference>
<dbReference type="NCBIfam" id="NF008725">
    <property type="entry name" value="PRK11727.1"/>
    <property type="match status" value="1"/>
</dbReference>
<evidence type="ECO:0000256" key="3">
    <source>
        <dbReference type="ARBA" id="ARBA00022603"/>
    </source>
</evidence>
<comment type="catalytic activity">
    <reaction evidence="6">
        <text>adenosine(1618) in 23S rRNA + S-adenosyl-L-methionine = N(6)-methyladenosine(1618) in 23S rRNA + S-adenosyl-L-homocysteine + H(+)</text>
        <dbReference type="Rhea" id="RHEA:16497"/>
        <dbReference type="Rhea" id="RHEA-COMP:10229"/>
        <dbReference type="Rhea" id="RHEA-COMP:10231"/>
        <dbReference type="ChEBI" id="CHEBI:15378"/>
        <dbReference type="ChEBI" id="CHEBI:57856"/>
        <dbReference type="ChEBI" id="CHEBI:59789"/>
        <dbReference type="ChEBI" id="CHEBI:74411"/>
        <dbReference type="ChEBI" id="CHEBI:74449"/>
        <dbReference type="EC" id="2.1.1.181"/>
    </reaction>
</comment>
<dbReference type="InterPro" id="IPR016909">
    <property type="entry name" value="rRNA_lsu_MeTfrase_F"/>
</dbReference>
<comment type="function">
    <text evidence="6">Specifically methylates the adenine in position 1618 of 23S rRNA.</text>
</comment>
<comment type="similarity">
    <text evidence="6">Belongs to the methyltransferase superfamily. METTL16/RlmF family.</text>
</comment>
<comment type="subcellular location">
    <subcellularLocation>
        <location evidence="6">Cytoplasm</location>
    </subcellularLocation>
</comment>
<evidence type="ECO:0000256" key="5">
    <source>
        <dbReference type="ARBA" id="ARBA00022691"/>
    </source>
</evidence>
<dbReference type="PANTHER" id="PTHR13393:SF0">
    <property type="entry name" value="RNA N6-ADENOSINE-METHYLTRANSFERASE METTL16"/>
    <property type="match status" value="1"/>
</dbReference>
<dbReference type="EMBL" id="JASHIF010000007">
    <property type="protein sequence ID" value="MDI9859075.1"/>
    <property type="molecule type" value="Genomic_DNA"/>
</dbReference>
<dbReference type="PIRSF" id="PIRSF029038">
    <property type="entry name" value="Mtase_YbiN_prd"/>
    <property type="match status" value="1"/>
</dbReference>
<gene>
    <name evidence="6 7" type="primary">rlmF</name>
    <name evidence="7" type="ORF">QM524_07645</name>
</gene>
<dbReference type="SUPFAM" id="SSF53335">
    <property type="entry name" value="S-adenosyl-L-methionine-dependent methyltransferases"/>
    <property type="match status" value="1"/>
</dbReference>
<evidence type="ECO:0000313" key="7">
    <source>
        <dbReference type="EMBL" id="MDI9859075.1"/>
    </source>
</evidence>